<dbReference type="SUPFAM" id="SSF53474">
    <property type="entry name" value="alpha/beta-Hydrolases"/>
    <property type="match status" value="1"/>
</dbReference>
<evidence type="ECO:0000313" key="3">
    <source>
        <dbReference type="Proteomes" id="UP001501752"/>
    </source>
</evidence>
<dbReference type="Gene3D" id="3.40.50.1820">
    <property type="entry name" value="alpha/beta hydrolase"/>
    <property type="match status" value="1"/>
</dbReference>
<keyword evidence="3" id="KW-1185">Reference proteome</keyword>
<sequence length="328" mass="33502">MTAPAPELLRQERWEPAEGTAVRGTVVLLPGRGEHPGVYARFGRRLAFDGYRLVVPDPVTAHPAGPVDVPRTAWDVDPADGAGADPSPASWSDRRIERLGRDLAVLTADERERHGGPVVLAGSDTGALLALATATAVPADGLLLAGLPTPRSEAPAPAPALLDGPDAADRSAATAVGSSGVGSSGVGSSPDWADDELSARTACPVHRGLLSGSPEFRPGALSDPVAAELVAAAAAARPTVPVLAFHGLADQVAPAEALRALARRLPSVDAVGVADGRHDVFNDAAHRSVAARTVQWLEALRAGHDRQPQAPAPLLVPLAATAAQGPVR</sequence>
<protein>
    <recommendedName>
        <fullName evidence="4">Lysophospholipase</fullName>
    </recommendedName>
</protein>
<organism evidence="2 3">
    <name type="scientific">Kitasatospora terrestris</name>
    <dbReference type="NCBI Taxonomy" id="258051"/>
    <lineage>
        <taxon>Bacteria</taxon>
        <taxon>Bacillati</taxon>
        <taxon>Actinomycetota</taxon>
        <taxon>Actinomycetes</taxon>
        <taxon>Kitasatosporales</taxon>
        <taxon>Streptomycetaceae</taxon>
        <taxon>Kitasatospora</taxon>
    </lineage>
</organism>
<reference evidence="3" key="1">
    <citation type="journal article" date="2019" name="Int. J. Syst. Evol. Microbiol.">
        <title>The Global Catalogue of Microorganisms (GCM) 10K type strain sequencing project: providing services to taxonomists for standard genome sequencing and annotation.</title>
        <authorList>
            <consortium name="The Broad Institute Genomics Platform"/>
            <consortium name="The Broad Institute Genome Sequencing Center for Infectious Disease"/>
            <person name="Wu L."/>
            <person name="Ma J."/>
        </authorList>
    </citation>
    <scope>NUCLEOTIDE SEQUENCE [LARGE SCALE GENOMIC DNA]</scope>
    <source>
        <strain evidence="3">JCM 13006</strain>
    </source>
</reference>
<feature type="region of interest" description="Disordered" evidence="1">
    <location>
        <begin position="64"/>
        <end position="93"/>
    </location>
</feature>
<gene>
    <name evidence="2" type="ORF">GCM10023235_67130</name>
</gene>
<dbReference type="Proteomes" id="UP001501752">
    <property type="component" value="Unassembled WGS sequence"/>
</dbReference>
<evidence type="ECO:0008006" key="4">
    <source>
        <dbReference type="Google" id="ProtNLM"/>
    </source>
</evidence>
<comment type="caution">
    <text evidence="2">The sequence shown here is derived from an EMBL/GenBank/DDBJ whole genome shotgun (WGS) entry which is preliminary data.</text>
</comment>
<proteinExistence type="predicted"/>
<dbReference type="EMBL" id="BAABIS010000001">
    <property type="protein sequence ID" value="GAA4877678.1"/>
    <property type="molecule type" value="Genomic_DNA"/>
</dbReference>
<dbReference type="InterPro" id="IPR029058">
    <property type="entry name" value="AB_hydrolase_fold"/>
</dbReference>
<accession>A0ABP9EF97</accession>
<dbReference type="RefSeq" id="WP_345700658.1">
    <property type="nucleotide sequence ID" value="NZ_BAABIS010000001.1"/>
</dbReference>
<feature type="compositionally biased region" description="Low complexity" evidence="1">
    <location>
        <begin position="79"/>
        <end position="90"/>
    </location>
</feature>
<name>A0ABP9EF97_9ACTN</name>
<feature type="region of interest" description="Disordered" evidence="1">
    <location>
        <begin position="148"/>
        <end position="193"/>
    </location>
</feature>
<evidence type="ECO:0000313" key="2">
    <source>
        <dbReference type="EMBL" id="GAA4877678.1"/>
    </source>
</evidence>
<evidence type="ECO:0000256" key="1">
    <source>
        <dbReference type="SAM" id="MobiDB-lite"/>
    </source>
</evidence>